<keyword evidence="1" id="KW-0472">Membrane</keyword>
<name>A0A9D2F045_9ACTN</name>
<evidence type="ECO:0000313" key="3">
    <source>
        <dbReference type="Proteomes" id="UP000824062"/>
    </source>
</evidence>
<sequence length="282" mass="29949">MTSRKGEGEPHGDQSPITRSDLIRASLNVGSLGLSFSWTYYKQMGIGFGLMIVGLLKKIYRGRPDDFAAALRRHVSFFNITMPVGPFVGGIVVAMEEQIARGELEPQAVQDVKTALMGPLSGIGDSIFLSTIRVVAAGIGISLCQQGSWFGPLAFLLIYNVPAWGLRVWGIQKGYEVGVGFLERAQRSGAMTKIVGALGIVGVMVLGAMCDSTVAVNLAVTIGAGDAATTLQQILDGIMPGMLGMAAFWIYYKALGRKMSPMVLILVTMVIGVIGSYLGILA</sequence>
<dbReference type="PROSITE" id="PS51108">
    <property type="entry name" value="PTS_EIID"/>
    <property type="match status" value="1"/>
</dbReference>
<dbReference type="Proteomes" id="UP000824062">
    <property type="component" value="Unassembled WGS sequence"/>
</dbReference>
<protein>
    <submittedName>
        <fullName evidence="2">PTS system mannose/fructose/sorbose family transporter subunit IID</fullName>
    </submittedName>
</protein>
<comment type="caution">
    <text evidence="2">The sequence shown here is derived from an EMBL/GenBank/DDBJ whole genome shotgun (WGS) entry which is preliminary data.</text>
</comment>
<dbReference type="AlphaFoldDB" id="A0A9D2F045"/>
<evidence type="ECO:0000313" key="2">
    <source>
        <dbReference type="EMBL" id="HIZ46752.1"/>
    </source>
</evidence>
<evidence type="ECO:0000256" key="1">
    <source>
        <dbReference type="SAM" id="Phobius"/>
    </source>
</evidence>
<dbReference type="EMBL" id="DXBM01000059">
    <property type="protein sequence ID" value="HIZ46752.1"/>
    <property type="molecule type" value="Genomic_DNA"/>
</dbReference>
<feature type="transmembrane region" description="Helical" evidence="1">
    <location>
        <begin position="38"/>
        <end position="56"/>
    </location>
</feature>
<accession>A0A9D2F045</accession>
<feature type="transmembrane region" description="Helical" evidence="1">
    <location>
        <begin position="263"/>
        <end position="280"/>
    </location>
</feature>
<dbReference type="Pfam" id="PF03613">
    <property type="entry name" value="EIID-AGA"/>
    <property type="match status" value="1"/>
</dbReference>
<feature type="transmembrane region" description="Helical" evidence="1">
    <location>
        <begin position="234"/>
        <end position="251"/>
    </location>
</feature>
<keyword evidence="1" id="KW-1133">Transmembrane helix</keyword>
<dbReference type="GO" id="GO:0005886">
    <property type="term" value="C:plasma membrane"/>
    <property type="evidence" value="ECO:0007669"/>
    <property type="project" value="TreeGrafter"/>
</dbReference>
<dbReference type="GO" id="GO:0009401">
    <property type="term" value="P:phosphoenolpyruvate-dependent sugar phosphotransferase system"/>
    <property type="evidence" value="ECO:0007669"/>
    <property type="project" value="InterPro"/>
</dbReference>
<reference evidence="2" key="1">
    <citation type="journal article" date="2021" name="PeerJ">
        <title>Extensive microbial diversity within the chicken gut microbiome revealed by metagenomics and culture.</title>
        <authorList>
            <person name="Gilroy R."/>
            <person name="Ravi A."/>
            <person name="Getino M."/>
            <person name="Pursley I."/>
            <person name="Horton D.L."/>
            <person name="Alikhan N.F."/>
            <person name="Baker D."/>
            <person name="Gharbi K."/>
            <person name="Hall N."/>
            <person name="Watson M."/>
            <person name="Adriaenssens E.M."/>
            <person name="Foster-Nyarko E."/>
            <person name="Jarju S."/>
            <person name="Secka A."/>
            <person name="Antonio M."/>
            <person name="Oren A."/>
            <person name="Chaudhuri R.R."/>
            <person name="La Ragione R."/>
            <person name="Hildebrand F."/>
            <person name="Pallen M.J."/>
        </authorList>
    </citation>
    <scope>NUCLEOTIDE SEQUENCE</scope>
    <source>
        <strain evidence="2">ChiHjej12B11-14209</strain>
    </source>
</reference>
<feature type="transmembrane region" description="Helical" evidence="1">
    <location>
        <begin position="194"/>
        <end position="222"/>
    </location>
</feature>
<dbReference type="PANTHER" id="PTHR32502:SF23">
    <property type="entry name" value="TRANSPORT PROTEIN, PTS SYSTEM"/>
    <property type="match status" value="1"/>
</dbReference>
<dbReference type="PANTHER" id="PTHR32502">
    <property type="entry name" value="N-ACETYLGALACTOSAMINE PERMEASE II COMPONENT-RELATED"/>
    <property type="match status" value="1"/>
</dbReference>
<keyword evidence="1" id="KW-0812">Transmembrane</keyword>
<proteinExistence type="predicted"/>
<dbReference type="InterPro" id="IPR050303">
    <property type="entry name" value="GatZ_KbaZ_carbometab"/>
</dbReference>
<reference evidence="2" key="2">
    <citation type="submission" date="2021-04" db="EMBL/GenBank/DDBJ databases">
        <authorList>
            <person name="Gilroy R."/>
        </authorList>
    </citation>
    <scope>NUCLEOTIDE SEQUENCE</scope>
    <source>
        <strain evidence="2">ChiHjej12B11-14209</strain>
    </source>
</reference>
<gene>
    <name evidence="2" type="ORF">IAA19_07035</name>
</gene>
<organism evidence="2 3">
    <name type="scientific">Candidatus Olsenella pullistercoris</name>
    <dbReference type="NCBI Taxonomy" id="2838712"/>
    <lineage>
        <taxon>Bacteria</taxon>
        <taxon>Bacillati</taxon>
        <taxon>Actinomycetota</taxon>
        <taxon>Coriobacteriia</taxon>
        <taxon>Coriobacteriales</taxon>
        <taxon>Atopobiaceae</taxon>
        <taxon>Olsenella</taxon>
    </lineage>
</organism>
<dbReference type="InterPro" id="IPR004704">
    <property type="entry name" value="PTS_IID_man"/>
</dbReference>